<gene>
    <name evidence="1" type="ORF">BBEV_2191</name>
</gene>
<dbReference type="Proteomes" id="UP000094463">
    <property type="component" value="Chromosome"/>
</dbReference>
<name>A0A1D7QX45_9BACI</name>
<evidence type="ECO:0000313" key="1">
    <source>
        <dbReference type="EMBL" id="AOM83549.1"/>
    </source>
</evidence>
<dbReference type="AlphaFoldDB" id="A0A1D7QX45"/>
<dbReference type="EMBL" id="CP012502">
    <property type="protein sequence ID" value="AOM83549.1"/>
    <property type="molecule type" value="Genomic_DNA"/>
</dbReference>
<evidence type="ECO:0000313" key="2">
    <source>
        <dbReference type="Proteomes" id="UP000094463"/>
    </source>
</evidence>
<reference evidence="1 2" key="1">
    <citation type="submission" date="2015-08" db="EMBL/GenBank/DDBJ databases">
        <title>The complete genome sequence of Bacillus beveridgei MLTeJB.</title>
        <authorList>
            <person name="Hanson T.E."/>
            <person name="Mesa C."/>
            <person name="Basesman S.M."/>
            <person name="Oremland R.S."/>
        </authorList>
    </citation>
    <scope>NUCLEOTIDE SEQUENCE [LARGE SCALE GENOMIC DNA]</scope>
    <source>
        <strain evidence="1 2">MLTeJB</strain>
    </source>
</reference>
<organism evidence="1 2">
    <name type="scientific">Salisediminibacterium beveridgei</name>
    <dbReference type="NCBI Taxonomy" id="632773"/>
    <lineage>
        <taxon>Bacteria</taxon>
        <taxon>Bacillati</taxon>
        <taxon>Bacillota</taxon>
        <taxon>Bacilli</taxon>
        <taxon>Bacillales</taxon>
        <taxon>Bacillaceae</taxon>
        <taxon>Salisediminibacterium</taxon>
    </lineage>
</organism>
<sequence length="63" mass="7417">MEHFIHFSNILLDYNPEYYITKIFRLVLNAHGLYKDFYSLPDQLSEAGLYSPSGMFRLPFAPD</sequence>
<dbReference type="KEGG" id="bbev:BBEV_2191"/>
<proteinExistence type="predicted"/>
<protein>
    <submittedName>
        <fullName evidence="1">Uncharacterized protein</fullName>
    </submittedName>
</protein>
<accession>A0A1D7QX45</accession>
<keyword evidence="2" id="KW-1185">Reference proteome</keyword>